<organism evidence="1 2">
    <name type="scientific">Ligilactobacillus apodemi DSM 16634 = JCM 16172</name>
    <dbReference type="NCBI Taxonomy" id="1423724"/>
    <lineage>
        <taxon>Bacteria</taxon>
        <taxon>Bacillati</taxon>
        <taxon>Bacillota</taxon>
        <taxon>Bacilli</taxon>
        <taxon>Lactobacillales</taxon>
        <taxon>Lactobacillaceae</taxon>
        <taxon>Ligilactobacillus</taxon>
    </lineage>
</organism>
<dbReference type="EMBL" id="AZFT01000049">
    <property type="protein sequence ID" value="KRL84586.1"/>
    <property type="molecule type" value="Genomic_DNA"/>
</dbReference>
<comment type="caution">
    <text evidence="1">The sequence shown here is derived from an EMBL/GenBank/DDBJ whole genome shotgun (WGS) entry which is preliminary data.</text>
</comment>
<evidence type="ECO:0000313" key="1">
    <source>
        <dbReference type="EMBL" id="KRL84586.1"/>
    </source>
</evidence>
<name>A0A0R1TZP4_9LACO</name>
<dbReference type="eggNOG" id="ENOG5030B5Y">
    <property type="taxonomic scope" value="Bacteria"/>
</dbReference>
<dbReference type="AlphaFoldDB" id="A0A0R1TZP4"/>
<gene>
    <name evidence="1" type="ORF">FC32_GL000477</name>
</gene>
<evidence type="ECO:0008006" key="3">
    <source>
        <dbReference type="Google" id="ProtNLM"/>
    </source>
</evidence>
<keyword evidence="2" id="KW-1185">Reference proteome</keyword>
<dbReference type="Proteomes" id="UP000051324">
    <property type="component" value="Unassembled WGS sequence"/>
</dbReference>
<dbReference type="STRING" id="1423724.FC32_GL000477"/>
<reference evidence="1 2" key="1">
    <citation type="journal article" date="2015" name="Genome Announc.">
        <title>Expanding the biotechnology potential of lactobacilli through comparative genomics of 213 strains and associated genera.</title>
        <authorList>
            <person name="Sun Z."/>
            <person name="Harris H.M."/>
            <person name="McCann A."/>
            <person name="Guo C."/>
            <person name="Argimon S."/>
            <person name="Zhang W."/>
            <person name="Yang X."/>
            <person name="Jeffery I.B."/>
            <person name="Cooney J.C."/>
            <person name="Kagawa T.F."/>
            <person name="Liu W."/>
            <person name="Song Y."/>
            <person name="Salvetti E."/>
            <person name="Wrobel A."/>
            <person name="Rasinkangas P."/>
            <person name="Parkhill J."/>
            <person name="Rea M.C."/>
            <person name="O'Sullivan O."/>
            <person name="Ritari J."/>
            <person name="Douillard F.P."/>
            <person name="Paul Ross R."/>
            <person name="Yang R."/>
            <person name="Briner A.E."/>
            <person name="Felis G.E."/>
            <person name="de Vos W.M."/>
            <person name="Barrangou R."/>
            <person name="Klaenhammer T.R."/>
            <person name="Caufield P.W."/>
            <person name="Cui Y."/>
            <person name="Zhang H."/>
            <person name="O'Toole P.W."/>
        </authorList>
    </citation>
    <scope>NUCLEOTIDE SEQUENCE [LARGE SCALE GENOMIC DNA]</scope>
    <source>
        <strain evidence="1 2">DSM 16634</strain>
    </source>
</reference>
<sequence length="112" mass="12587">MKTAIKARLELLPNIKTIIGKLDEAILNSFIEDALSQAEDDVFTEKNIVMSATYLTAHFCHVASNENSNIQEQTAAVLTVKYFDRGGSDDYLTEYLRLKRALKANTSSIRFL</sequence>
<protein>
    <recommendedName>
        <fullName evidence="3">Phage gp6-like head-tail connector protein</fullName>
    </recommendedName>
</protein>
<proteinExistence type="predicted"/>
<dbReference type="PATRIC" id="fig|1423724.4.peg.502"/>
<evidence type="ECO:0000313" key="2">
    <source>
        <dbReference type="Proteomes" id="UP000051324"/>
    </source>
</evidence>
<accession>A0A0R1TZP4</accession>